<accession>A0ABY8J9S2</accession>
<name>A0ABY8J9S2_9BRAD</name>
<dbReference type="Proteomes" id="UP001221546">
    <property type="component" value="Chromosome"/>
</dbReference>
<evidence type="ECO:0000256" key="1">
    <source>
        <dbReference type="SAM" id="SignalP"/>
    </source>
</evidence>
<keyword evidence="1" id="KW-0732">Signal</keyword>
<feature type="chain" id="PRO_5045426682" description="Transporter" evidence="1">
    <location>
        <begin position="37"/>
        <end position="313"/>
    </location>
</feature>
<keyword evidence="3" id="KW-1185">Reference proteome</keyword>
<dbReference type="EMBL" id="CP121646">
    <property type="protein sequence ID" value="WFU61231.1"/>
    <property type="molecule type" value="Genomic_DNA"/>
</dbReference>
<protein>
    <recommendedName>
        <fullName evidence="4">Transporter</fullName>
    </recommendedName>
</protein>
<organism evidence="2 3">
    <name type="scientific">Bradyrhizobium brasilense</name>
    <dbReference type="NCBI Taxonomy" id="1419277"/>
    <lineage>
        <taxon>Bacteria</taxon>
        <taxon>Pseudomonadati</taxon>
        <taxon>Pseudomonadota</taxon>
        <taxon>Alphaproteobacteria</taxon>
        <taxon>Hyphomicrobiales</taxon>
        <taxon>Nitrobacteraceae</taxon>
        <taxon>Bradyrhizobium</taxon>
    </lineage>
</organism>
<reference evidence="2 3" key="1">
    <citation type="submission" date="2023-04" db="EMBL/GenBank/DDBJ databases">
        <title>Australian commercial rhizobial inoculants.</title>
        <authorList>
            <person name="Kohlmeier M.G."/>
            <person name="O'Hara G.W."/>
            <person name="Colombi E."/>
            <person name="Ramsay J.P."/>
            <person name="Terpolilli J."/>
        </authorList>
    </citation>
    <scope>NUCLEOTIDE SEQUENCE [LARGE SCALE GENOMIC DNA]</scope>
    <source>
        <strain evidence="2 3">CB627</strain>
    </source>
</reference>
<sequence>MQVTGRVGALNARNCVGFPGLVLAVLICLSSGIARAGDEDDDSANGVSSAPNVYLDMRTTYARVPAGALAVGFGNSSLLAALQSAAISNAGSLAAIAGGAAMPGAQSVVVDLPMTIDVNDNVSLYAGVSASSTSTPMTGWSSVALTSWNLGFQADLYNQNGGSIPTLSWQSTITQAIPNGPFATTSFANVFEFDYAFDQDETRGLLAGVQDTRVVIGSQLATIHSDIMGYVGGYYQWPNNWKLTSRAGVQVFGGAELLGRASVSSFTQPIVRLDLDRMDDNDNRLFGVTAQIMWVPKPAYQITLRTPLYFARN</sequence>
<evidence type="ECO:0000313" key="3">
    <source>
        <dbReference type="Proteomes" id="UP001221546"/>
    </source>
</evidence>
<feature type="signal peptide" evidence="1">
    <location>
        <begin position="1"/>
        <end position="36"/>
    </location>
</feature>
<evidence type="ECO:0000313" key="2">
    <source>
        <dbReference type="EMBL" id="WFU61231.1"/>
    </source>
</evidence>
<evidence type="ECO:0008006" key="4">
    <source>
        <dbReference type="Google" id="ProtNLM"/>
    </source>
</evidence>
<dbReference type="RefSeq" id="WP_310884827.1">
    <property type="nucleotide sequence ID" value="NZ_CP121646.1"/>
</dbReference>
<gene>
    <name evidence="2" type="ORF">QA636_27385</name>
</gene>
<proteinExistence type="predicted"/>